<dbReference type="SUPFAM" id="SSF110324">
    <property type="entry name" value="Ribosomal L27 protein-like"/>
    <property type="match status" value="1"/>
</dbReference>
<dbReference type="EMBL" id="MFIY01000038">
    <property type="protein sequence ID" value="OGF99829.1"/>
    <property type="molecule type" value="Genomic_DNA"/>
</dbReference>
<dbReference type="InterPro" id="IPR001684">
    <property type="entry name" value="Ribosomal_bL27"/>
</dbReference>
<reference evidence="6 7" key="1">
    <citation type="journal article" date="2016" name="Nat. Commun.">
        <title>Thousands of microbial genomes shed light on interconnected biogeochemical processes in an aquifer system.</title>
        <authorList>
            <person name="Anantharaman K."/>
            <person name="Brown C.T."/>
            <person name="Hug L.A."/>
            <person name="Sharon I."/>
            <person name="Castelle C.J."/>
            <person name="Probst A.J."/>
            <person name="Thomas B.C."/>
            <person name="Singh A."/>
            <person name="Wilkins M.J."/>
            <person name="Karaoz U."/>
            <person name="Brodie E.L."/>
            <person name="Williams K.H."/>
            <person name="Hubbard S.S."/>
            <person name="Banfield J.F."/>
        </authorList>
    </citation>
    <scope>NUCLEOTIDE SEQUENCE [LARGE SCALE GENOMIC DNA]</scope>
</reference>
<dbReference type="GO" id="GO:0003735">
    <property type="term" value="F:structural constituent of ribosome"/>
    <property type="evidence" value="ECO:0007669"/>
    <property type="project" value="InterPro"/>
</dbReference>
<dbReference type="PRINTS" id="PR00063">
    <property type="entry name" value="RIBOSOMALL27"/>
</dbReference>
<dbReference type="PANTHER" id="PTHR15893:SF0">
    <property type="entry name" value="LARGE RIBOSOMAL SUBUNIT PROTEIN BL27M"/>
    <property type="match status" value="1"/>
</dbReference>
<dbReference type="NCBIfam" id="TIGR00062">
    <property type="entry name" value="L27"/>
    <property type="match status" value="1"/>
</dbReference>
<evidence type="ECO:0000313" key="7">
    <source>
        <dbReference type="Proteomes" id="UP000178230"/>
    </source>
</evidence>
<dbReference type="Proteomes" id="UP000178230">
    <property type="component" value="Unassembled WGS sequence"/>
</dbReference>
<dbReference type="AlphaFoldDB" id="A0A1F5YI35"/>
<comment type="caution">
    <text evidence="6">The sequence shown here is derived from an EMBL/GenBank/DDBJ whole genome shotgun (WGS) entry which is preliminary data.</text>
</comment>
<comment type="similarity">
    <text evidence="1">Belongs to the bacterial ribosomal protein bL27 family.</text>
</comment>
<dbReference type="FunFam" id="2.40.50.100:FF:000060">
    <property type="entry name" value="Apicoplast ribosomal protein L27"/>
    <property type="match status" value="1"/>
</dbReference>
<organism evidence="6 7">
    <name type="scientific">Candidatus Gottesmanbacteria bacterium RBG_13_37_7</name>
    <dbReference type="NCBI Taxonomy" id="1798369"/>
    <lineage>
        <taxon>Bacteria</taxon>
        <taxon>Candidatus Gottesmaniibacteriota</taxon>
    </lineage>
</organism>
<dbReference type="Pfam" id="PF01016">
    <property type="entry name" value="Ribosomal_L27"/>
    <property type="match status" value="1"/>
</dbReference>
<protein>
    <recommendedName>
        <fullName evidence="4">Large ribosomal subunit protein bL27</fullName>
    </recommendedName>
    <alternativeName>
        <fullName evidence="5">50S ribosomal protein L27</fullName>
    </alternativeName>
</protein>
<evidence type="ECO:0000256" key="1">
    <source>
        <dbReference type="ARBA" id="ARBA00010797"/>
    </source>
</evidence>
<evidence type="ECO:0000256" key="5">
    <source>
        <dbReference type="ARBA" id="ARBA00035477"/>
    </source>
</evidence>
<evidence type="ECO:0000256" key="2">
    <source>
        <dbReference type="ARBA" id="ARBA00022980"/>
    </source>
</evidence>
<accession>A0A1F5YI35</accession>
<dbReference type="GO" id="GO:0006412">
    <property type="term" value="P:translation"/>
    <property type="evidence" value="ECO:0007669"/>
    <property type="project" value="InterPro"/>
</dbReference>
<proteinExistence type="inferred from homology"/>
<dbReference type="PROSITE" id="PS00831">
    <property type="entry name" value="RIBOSOMAL_L27"/>
    <property type="match status" value="1"/>
</dbReference>
<name>A0A1F5YI35_9BACT</name>
<keyword evidence="2 6" id="KW-0689">Ribosomal protein</keyword>
<sequence length="81" mass="8897">MAHIKTGGTTKGNRDAVGKRLGVKVYGGSKVRSGNIIIRQRGTKFHPGLGVKLGRDFTLYALKEGKVNFRKYHSKTLVDVI</sequence>
<evidence type="ECO:0000256" key="4">
    <source>
        <dbReference type="ARBA" id="ARBA00035175"/>
    </source>
</evidence>
<keyword evidence="3" id="KW-0687">Ribonucleoprotein</keyword>
<dbReference type="GO" id="GO:1990904">
    <property type="term" value="C:ribonucleoprotein complex"/>
    <property type="evidence" value="ECO:0007669"/>
    <property type="project" value="UniProtKB-KW"/>
</dbReference>
<evidence type="ECO:0000313" key="6">
    <source>
        <dbReference type="EMBL" id="OGF99829.1"/>
    </source>
</evidence>
<dbReference type="InterPro" id="IPR018261">
    <property type="entry name" value="Ribosomal_bL27_CS"/>
</dbReference>
<dbReference type="GO" id="GO:0005840">
    <property type="term" value="C:ribosome"/>
    <property type="evidence" value="ECO:0007669"/>
    <property type="project" value="UniProtKB-KW"/>
</dbReference>
<dbReference type="Gene3D" id="2.40.50.100">
    <property type="match status" value="1"/>
</dbReference>
<evidence type="ECO:0000256" key="3">
    <source>
        <dbReference type="ARBA" id="ARBA00023274"/>
    </source>
</evidence>
<gene>
    <name evidence="6" type="ORF">A2Y99_04630</name>
</gene>
<dbReference type="PANTHER" id="PTHR15893">
    <property type="entry name" value="RIBOSOMAL PROTEIN L27"/>
    <property type="match status" value="1"/>
</dbReference>